<evidence type="ECO:0000259" key="1">
    <source>
        <dbReference type="Pfam" id="PF13280"/>
    </source>
</evidence>
<keyword evidence="3" id="KW-1185">Reference proteome</keyword>
<sequence>MARTKGRETPASSTAQIVVEILELLDSRTDREHGLSAAEIAEALDVNEKTVRGHLRTLGSMSPFGRRVRRIGRADLAHAESADPRPGWTIDPILDTAQMRLLTDGAMLSRSDGDYLRDLVAKVHAFAGRADRPYGPGRMSTPRNHNTEFLNTIELLDDAIAHERAITFRYCTYDIDGELVPRRDADGTAREYHADPYHLMYKNNMYYLVCHMHPYDDLSYLHVERLRDLTMSDADHTLERSLDSFSAVPGTPFDVVAHMNERPYPVTGEAVPIRMRITGSLEPLYDWFDDASVTRTGESEYEVRVVANERATLWWALQYADGRGIEILEPSSLRERLRLTGEHLAREYGGTAGTDLPSR</sequence>
<dbReference type="Pfam" id="PF13280">
    <property type="entry name" value="WYL"/>
    <property type="match status" value="1"/>
</dbReference>
<dbReference type="InterPro" id="IPR051534">
    <property type="entry name" value="CBASS_pafABC_assoc_protein"/>
</dbReference>
<evidence type="ECO:0000313" key="3">
    <source>
        <dbReference type="Proteomes" id="UP000483293"/>
    </source>
</evidence>
<dbReference type="PANTHER" id="PTHR34580:SF1">
    <property type="entry name" value="PROTEIN PAFC"/>
    <property type="match status" value="1"/>
</dbReference>
<reference evidence="2 3" key="1">
    <citation type="submission" date="2019-10" db="EMBL/GenBank/DDBJ databases">
        <title>Bifidobacterium from non-human primates.</title>
        <authorList>
            <person name="Modesto M."/>
        </authorList>
    </citation>
    <scope>NUCLEOTIDE SEQUENCE [LARGE SCALE GENOMIC DNA]</scope>
    <source>
        <strain evidence="2 3">SMA15</strain>
    </source>
</reference>
<protein>
    <submittedName>
        <fullName evidence="2">WYL domain-containing protein</fullName>
    </submittedName>
</protein>
<dbReference type="Proteomes" id="UP000483293">
    <property type="component" value="Unassembled WGS sequence"/>
</dbReference>
<evidence type="ECO:0000313" key="2">
    <source>
        <dbReference type="EMBL" id="NEG54310.1"/>
    </source>
</evidence>
<accession>A0A6L9SP71</accession>
<dbReference type="CDD" id="cd00090">
    <property type="entry name" value="HTH_ARSR"/>
    <property type="match status" value="1"/>
</dbReference>
<dbReference type="PROSITE" id="PS52050">
    <property type="entry name" value="WYL"/>
    <property type="match status" value="1"/>
</dbReference>
<proteinExistence type="predicted"/>
<dbReference type="Gene3D" id="1.10.10.10">
    <property type="entry name" value="Winged helix-like DNA-binding domain superfamily/Winged helix DNA-binding domain"/>
    <property type="match status" value="1"/>
</dbReference>
<dbReference type="InterPro" id="IPR036388">
    <property type="entry name" value="WH-like_DNA-bd_sf"/>
</dbReference>
<gene>
    <name evidence="2" type="ORF">GFD21_00635</name>
</gene>
<feature type="domain" description="WYL" evidence="1">
    <location>
        <begin position="152"/>
        <end position="231"/>
    </location>
</feature>
<name>A0A6L9SP71_9BIFI</name>
<dbReference type="EMBL" id="WHZV01000001">
    <property type="protein sequence ID" value="NEG54310.1"/>
    <property type="molecule type" value="Genomic_DNA"/>
</dbReference>
<comment type="caution">
    <text evidence="2">The sequence shown here is derived from an EMBL/GenBank/DDBJ whole genome shotgun (WGS) entry which is preliminary data.</text>
</comment>
<dbReference type="AlphaFoldDB" id="A0A6L9SP71"/>
<dbReference type="InterPro" id="IPR011991">
    <property type="entry name" value="ArsR-like_HTH"/>
</dbReference>
<dbReference type="RefSeq" id="WP_163195996.1">
    <property type="nucleotide sequence ID" value="NZ_WHZV01000001.1"/>
</dbReference>
<dbReference type="InterPro" id="IPR026881">
    <property type="entry name" value="WYL_dom"/>
</dbReference>
<organism evidence="2 3">
    <name type="scientific">Bifidobacterium platyrrhinorum</name>
    <dbReference type="NCBI Taxonomy" id="2661628"/>
    <lineage>
        <taxon>Bacteria</taxon>
        <taxon>Bacillati</taxon>
        <taxon>Actinomycetota</taxon>
        <taxon>Actinomycetes</taxon>
        <taxon>Bifidobacteriales</taxon>
        <taxon>Bifidobacteriaceae</taxon>
        <taxon>Bifidobacterium</taxon>
    </lineage>
</organism>
<dbReference type="PANTHER" id="PTHR34580">
    <property type="match status" value="1"/>
</dbReference>